<gene>
    <name evidence="2" type="ORF">BDZ94DRAFT_1162704</name>
</gene>
<dbReference type="EMBL" id="MU150256">
    <property type="protein sequence ID" value="KAF9464105.1"/>
    <property type="molecule type" value="Genomic_DNA"/>
</dbReference>
<evidence type="ECO:0000256" key="1">
    <source>
        <dbReference type="SAM" id="MobiDB-lite"/>
    </source>
</evidence>
<evidence type="ECO:0000313" key="2">
    <source>
        <dbReference type="EMBL" id="KAF9464105.1"/>
    </source>
</evidence>
<comment type="caution">
    <text evidence="2">The sequence shown here is derived from an EMBL/GenBank/DDBJ whole genome shotgun (WGS) entry which is preliminary data.</text>
</comment>
<protein>
    <submittedName>
        <fullName evidence="2">Uncharacterized protein</fullName>
    </submittedName>
</protein>
<dbReference type="AlphaFoldDB" id="A0A9P5YAF3"/>
<accession>A0A9P5YAF3</accession>
<proteinExistence type="predicted"/>
<reference evidence="2" key="1">
    <citation type="submission" date="2020-11" db="EMBL/GenBank/DDBJ databases">
        <authorList>
            <consortium name="DOE Joint Genome Institute"/>
            <person name="Ahrendt S."/>
            <person name="Riley R."/>
            <person name="Andreopoulos W."/>
            <person name="Labutti K."/>
            <person name="Pangilinan J."/>
            <person name="Ruiz-Duenas F.J."/>
            <person name="Barrasa J.M."/>
            <person name="Sanchez-Garcia M."/>
            <person name="Camarero S."/>
            <person name="Miyauchi S."/>
            <person name="Serrano A."/>
            <person name="Linde D."/>
            <person name="Babiker R."/>
            <person name="Drula E."/>
            <person name="Ayuso-Fernandez I."/>
            <person name="Pacheco R."/>
            <person name="Padilla G."/>
            <person name="Ferreira P."/>
            <person name="Barriuso J."/>
            <person name="Kellner H."/>
            <person name="Castanera R."/>
            <person name="Alfaro M."/>
            <person name="Ramirez L."/>
            <person name="Pisabarro A.G."/>
            <person name="Kuo A."/>
            <person name="Tritt A."/>
            <person name="Lipzen A."/>
            <person name="He G."/>
            <person name="Yan M."/>
            <person name="Ng V."/>
            <person name="Cullen D."/>
            <person name="Martin F."/>
            <person name="Rosso M.-N."/>
            <person name="Henrissat B."/>
            <person name="Hibbett D."/>
            <person name="Martinez A.T."/>
            <person name="Grigoriev I.V."/>
        </authorList>
    </citation>
    <scope>NUCLEOTIDE SEQUENCE</scope>
    <source>
        <strain evidence="2">CBS 247.69</strain>
    </source>
</reference>
<sequence length="451" mass="49324">MSTASLPSYVAPSFSHIPVYSAEPHQHEQRIALADRLRPRPSGNFVKESRSGGARLRLTAQEDNVALPTYGSQGSVEGTVELSKIDGVTSVEVKIEGRLKLKEVAEGGTTSAKLCLDTTLLWIKDSNNTACPKSLQFALSLPPTFTYEDKIYPLPPTFDVKLSGLPGFTATIDYSVSAIIYKPHSAPGLVPSVKSSRLGISIGSVCPSTVTTPFIYYPRTRPAVPIPSPLVPTWRGFVETPEWKLYESEIHARKRGLQNIATRLYIPTSRIFCISQPIPFHLVFESSALSLASFLPLSPTPARLGTSRVTQIQIMRQSSVDVRNSVMEGAKTDMWRVDCIGEGYFKHAGDGPTWISFSGEIIINDTVKVPGFRAAGLTIKDCILFSMAPYDLRRAGFEEVRQVIPVRLTTDVWTADGRGIGARGLHNGSDYSVPSTPEELEDAQPGLHYNS</sequence>
<dbReference type="Proteomes" id="UP000807353">
    <property type="component" value="Unassembled WGS sequence"/>
</dbReference>
<name>A0A9P5YAF3_9AGAR</name>
<dbReference type="OrthoDB" id="3242181at2759"/>
<organism evidence="2 3">
    <name type="scientific">Collybia nuda</name>
    <dbReference type="NCBI Taxonomy" id="64659"/>
    <lineage>
        <taxon>Eukaryota</taxon>
        <taxon>Fungi</taxon>
        <taxon>Dikarya</taxon>
        <taxon>Basidiomycota</taxon>
        <taxon>Agaricomycotina</taxon>
        <taxon>Agaricomycetes</taxon>
        <taxon>Agaricomycetidae</taxon>
        <taxon>Agaricales</taxon>
        <taxon>Tricholomatineae</taxon>
        <taxon>Clitocybaceae</taxon>
        <taxon>Collybia</taxon>
    </lineage>
</organism>
<keyword evidence="3" id="KW-1185">Reference proteome</keyword>
<feature type="region of interest" description="Disordered" evidence="1">
    <location>
        <begin position="426"/>
        <end position="451"/>
    </location>
</feature>
<evidence type="ECO:0000313" key="3">
    <source>
        <dbReference type="Proteomes" id="UP000807353"/>
    </source>
</evidence>